<accession>A0AA87TE31</accession>
<name>A0AA87TE31_TREMD</name>
<evidence type="ECO:0000313" key="2">
    <source>
        <dbReference type="Proteomes" id="UP000014634"/>
    </source>
</evidence>
<organism evidence="1 2">
    <name type="scientific">Treponema medium ATCC 700293</name>
    <dbReference type="NCBI Taxonomy" id="1125700"/>
    <lineage>
        <taxon>Bacteria</taxon>
        <taxon>Pseudomonadati</taxon>
        <taxon>Spirochaetota</taxon>
        <taxon>Spirochaetia</taxon>
        <taxon>Spirochaetales</taxon>
        <taxon>Treponemataceae</taxon>
        <taxon>Treponema</taxon>
    </lineage>
</organism>
<evidence type="ECO:0000313" key="1">
    <source>
        <dbReference type="EMBL" id="EPF27810.1"/>
    </source>
</evidence>
<sequence length="88" mass="10385">MFNVVLSILVIFSIILPLNLFAQKFVCILNNVITLISSWYFVQLLHFIEQLSQDKFDLNGYPMYNQEGICYKQSFRKILIKSFPHHSI</sequence>
<comment type="caution">
    <text evidence="1">The sequence shown here is derived from an EMBL/GenBank/DDBJ whole genome shotgun (WGS) entry which is preliminary data.</text>
</comment>
<protein>
    <submittedName>
        <fullName evidence="1">Uncharacterized protein</fullName>
    </submittedName>
</protein>
<dbReference type="AlphaFoldDB" id="A0AA87TE31"/>
<gene>
    <name evidence="1" type="ORF">HMPREF9195_02311</name>
</gene>
<reference evidence="1 2" key="1">
    <citation type="submission" date="2013-04" db="EMBL/GenBank/DDBJ databases">
        <title>The Genome Sequence of Treponema medium ATCC 700293.</title>
        <authorList>
            <consortium name="The Broad Institute Genomics Platform"/>
            <person name="Earl A."/>
            <person name="Ward D."/>
            <person name="Feldgarden M."/>
            <person name="Gevers D."/>
            <person name="Leonetti C."/>
            <person name="Blanton J.M."/>
            <person name="Dewhirst F.E."/>
            <person name="Izard J."/>
            <person name="Walker B."/>
            <person name="Young S."/>
            <person name="Zeng Q."/>
            <person name="Gargeya S."/>
            <person name="Fitzgerald M."/>
            <person name="Haas B."/>
            <person name="Abouelleil A."/>
            <person name="Allen A.W."/>
            <person name="Alvarado L."/>
            <person name="Arachchi H.M."/>
            <person name="Berlin A.M."/>
            <person name="Chapman S.B."/>
            <person name="Gainer-Dewar J."/>
            <person name="Goldberg J."/>
            <person name="Griggs A."/>
            <person name="Gujja S."/>
            <person name="Hansen M."/>
            <person name="Howarth C."/>
            <person name="Imamovic A."/>
            <person name="Ireland A."/>
            <person name="Larimer J."/>
            <person name="McCowan C."/>
            <person name="Murphy C."/>
            <person name="Pearson M."/>
            <person name="Poon T.W."/>
            <person name="Priest M."/>
            <person name="Roberts A."/>
            <person name="Saif S."/>
            <person name="Shea T."/>
            <person name="Sisk P."/>
            <person name="Sykes S."/>
            <person name="Wortman J."/>
            <person name="Nusbaum C."/>
            <person name="Birren B."/>
        </authorList>
    </citation>
    <scope>NUCLEOTIDE SEQUENCE [LARGE SCALE GENOMIC DNA]</scope>
    <source>
        <strain evidence="1 2">ATCC 700293</strain>
    </source>
</reference>
<dbReference type="Proteomes" id="UP000014634">
    <property type="component" value="Unassembled WGS sequence"/>
</dbReference>
<proteinExistence type="predicted"/>
<dbReference type="EMBL" id="ATFE01000016">
    <property type="protein sequence ID" value="EPF27810.1"/>
    <property type="molecule type" value="Genomic_DNA"/>
</dbReference>